<sequence length="253" mass="27120">MGDTTETGLPRALAIAWGMQDVPQRGPSRGLTHERIVAAAIEIADAQGLGAVTMQAVAKSLDFTTMSLYRYVSGKDDLLRLMQDAAVPAPEQVDLPDDWRAALRTWAGMVRDAYRAHPWVLEIPRGQTVVLMPNTVRAADIGLAAMVGLGLTDEEKIAAILLISQHVAAMVELEQSLAEEGGVAVTPAGLELLRGAITAERFPHLAPIMTAGGYVVGAEPPEAEAEDLDAEYDFGLDMLIAGLESLERRRKAK</sequence>
<evidence type="ECO:0000313" key="7">
    <source>
        <dbReference type="Proteomes" id="UP000627838"/>
    </source>
</evidence>
<evidence type="ECO:0000256" key="3">
    <source>
        <dbReference type="ARBA" id="ARBA00023163"/>
    </source>
</evidence>
<dbReference type="Pfam" id="PF02909">
    <property type="entry name" value="TetR_C_1"/>
    <property type="match status" value="1"/>
</dbReference>
<evidence type="ECO:0000313" key="6">
    <source>
        <dbReference type="EMBL" id="MBE1530610.1"/>
    </source>
</evidence>
<dbReference type="InterPro" id="IPR009057">
    <property type="entry name" value="Homeodomain-like_sf"/>
</dbReference>
<evidence type="ECO:0000259" key="5">
    <source>
        <dbReference type="PROSITE" id="PS50977"/>
    </source>
</evidence>
<evidence type="ECO:0000256" key="4">
    <source>
        <dbReference type="PROSITE-ProRule" id="PRU00335"/>
    </source>
</evidence>
<dbReference type="SUPFAM" id="SSF48498">
    <property type="entry name" value="Tetracyclin repressor-like, C-terminal domain"/>
    <property type="match status" value="1"/>
</dbReference>
<keyword evidence="3" id="KW-0804">Transcription</keyword>
<reference evidence="6 7" key="1">
    <citation type="submission" date="2020-10" db="EMBL/GenBank/DDBJ databases">
        <title>Sequencing the genomes of 1000 actinobacteria strains.</title>
        <authorList>
            <person name="Klenk H.-P."/>
        </authorList>
    </citation>
    <scope>NUCLEOTIDE SEQUENCE [LARGE SCALE GENOMIC DNA]</scope>
    <source>
        <strain evidence="6 7">DSM 46744</strain>
    </source>
</reference>
<dbReference type="InterPro" id="IPR036271">
    <property type="entry name" value="Tet_transcr_reg_TetR-rel_C_sf"/>
</dbReference>
<dbReference type="Gene3D" id="1.10.357.10">
    <property type="entry name" value="Tetracycline Repressor, domain 2"/>
    <property type="match status" value="1"/>
</dbReference>
<dbReference type="PANTHER" id="PTHR30055:SF151">
    <property type="entry name" value="TRANSCRIPTIONAL REGULATORY PROTEIN"/>
    <property type="match status" value="1"/>
</dbReference>
<proteinExistence type="predicted"/>
<dbReference type="InterPro" id="IPR004111">
    <property type="entry name" value="Repressor_TetR_C"/>
</dbReference>
<keyword evidence="1" id="KW-0805">Transcription regulation</keyword>
<name>A0ABR9JKF2_9ACTN</name>
<dbReference type="SUPFAM" id="SSF46689">
    <property type="entry name" value="Homeodomain-like"/>
    <property type="match status" value="1"/>
</dbReference>
<dbReference type="Gene3D" id="1.10.10.60">
    <property type="entry name" value="Homeodomain-like"/>
    <property type="match status" value="1"/>
</dbReference>
<dbReference type="InterPro" id="IPR050109">
    <property type="entry name" value="HTH-type_TetR-like_transc_reg"/>
</dbReference>
<feature type="domain" description="HTH tetR-type" evidence="5">
    <location>
        <begin position="30"/>
        <end position="90"/>
    </location>
</feature>
<dbReference type="EMBL" id="JADBDZ010000001">
    <property type="protein sequence ID" value="MBE1530610.1"/>
    <property type="molecule type" value="Genomic_DNA"/>
</dbReference>
<dbReference type="InterPro" id="IPR001647">
    <property type="entry name" value="HTH_TetR"/>
</dbReference>
<evidence type="ECO:0000256" key="2">
    <source>
        <dbReference type="ARBA" id="ARBA00023125"/>
    </source>
</evidence>
<evidence type="ECO:0000256" key="1">
    <source>
        <dbReference type="ARBA" id="ARBA00023015"/>
    </source>
</evidence>
<protein>
    <submittedName>
        <fullName evidence="6">AcrR family transcriptional regulator</fullName>
    </submittedName>
</protein>
<dbReference type="RefSeq" id="WP_192757598.1">
    <property type="nucleotide sequence ID" value="NZ_JADBDZ010000001.1"/>
</dbReference>
<dbReference type="Proteomes" id="UP000627838">
    <property type="component" value="Unassembled WGS sequence"/>
</dbReference>
<accession>A0ABR9JKF2</accession>
<feature type="DNA-binding region" description="H-T-H motif" evidence="4">
    <location>
        <begin position="53"/>
        <end position="72"/>
    </location>
</feature>
<dbReference type="PROSITE" id="PS50977">
    <property type="entry name" value="HTH_TETR_2"/>
    <property type="match status" value="1"/>
</dbReference>
<dbReference type="PANTHER" id="PTHR30055">
    <property type="entry name" value="HTH-TYPE TRANSCRIPTIONAL REGULATOR RUTR"/>
    <property type="match status" value="1"/>
</dbReference>
<gene>
    <name evidence="6" type="ORF">H4W34_000443</name>
</gene>
<dbReference type="Pfam" id="PF00440">
    <property type="entry name" value="TetR_N"/>
    <property type="match status" value="1"/>
</dbReference>
<keyword evidence="7" id="KW-1185">Reference proteome</keyword>
<comment type="caution">
    <text evidence="6">The sequence shown here is derived from an EMBL/GenBank/DDBJ whole genome shotgun (WGS) entry which is preliminary data.</text>
</comment>
<organism evidence="6 7">
    <name type="scientific">Actinomadura algeriensis</name>
    <dbReference type="NCBI Taxonomy" id="1679523"/>
    <lineage>
        <taxon>Bacteria</taxon>
        <taxon>Bacillati</taxon>
        <taxon>Actinomycetota</taxon>
        <taxon>Actinomycetes</taxon>
        <taxon>Streptosporangiales</taxon>
        <taxon>Thermomonosporaceae</taxon>
        <taxon>Actinomadura</taxon>
    </lineage>
</organism>
<keyword evidence="2 4" id="KW-0238">DNA-binding</keyword>